<dbReference type="EMBL" id="JBHUHT010000012">
    <property type="protein sequence ID" value="MFD2096707.1"/>
    <property type="molecule type" value="Genomic_DNA"/>
</dbReference>
<organism evidence="4 5">
    <name type="scientific">Corallincola platygyrae</name>
    <dbReference type="NCBI Taxonomy" id="1193278"/>
    <lineage>
        <taxon>Bacteria</taxon>
        <taxon>Pseudomonadati</taxon>
        <taxon>Pseudomonadota</taxon>
        <taxon>Gammaproteobacteria</taxon>
        <taxon>Alteromonadales</taxon>
        <taxon>Psychromonadaceae</taxon>
        <taxon>Corallincola</taxon>
    </lineage>
</organism>
<feature type="compositionally biased region" description="Basic and acidic residues" evidence="1">
    <location>
        <begin position="60"/>
        <end position="73"/>
    </location>
</feature>
<feature type="region of interest" description="Disordered" evidence="1">
    <location>
        <begin position="60"/>
        <end position="97"/>
    </location>
</feature>
<accession>A0ABW4XP06</accession>
<keyword evidence="2" id="KW-0472">Membrane</keyword>
<feature type="transmembrane region" description="Helical" evidence="2">
    <location>
        <begin position="36"/>
        <end position="54"/>
    </location>
</feature>
<reference evidence="5" key="1">
    <citation type="journal article" date="2019" name="Int. J. Syst. Evol. Microbiol.">
        <title>The Global Catalogue of Microorganisms (GCM) 10K type strain sequencing project: providing services to taxonomists for standard genome sequencing and annotation.</title>
        <authorList>
            <consortium name="The Broad Institute Genomics Platform"/>
            <consortium name="The Broad Institute Genome Sequencing Center for Infectious Disease"/>
            <person name="Wu L."/>
            <person name="Ma J."/>
        </authorList>
    </citation>
    <scope>NUCLEOTIDE SEQUENCE [LARGE SCALE GENOMIC DNA]</scope>
    <source>
        <strain evidence="5">CGMCC 1.10992</strain>
    </source>
</reference>
<evidence type="ECO:0000313" key="4">
    <source>
        <dbReference type="EMBL" id="MFD2096707.1"/>
    </source>
</evidence>
<proteinExistence type="predicted"/>
<dbReference type="PANTHER" id="PTHR34183">
    <property type="entry name" value="ENDOLYTIC PEPTIDOGLYCAN TRANSGLYCOSYLASE RLPA"/>
    <property type="match status" value="1"/>
</dbReference>
<protein>
    <submittedName>
        <fullName evidence="4">SPOR domain-containing protein</fullName>
    </submittedName>
</protein>
<feature type="region of interest" description="Disordered" evidence="1">
    <location>
        <begin position="1"/>
        <end position="34"/>
    </location>
</feature>
<dbReference type="InterPro" id="IPR007730">
    <property type="entry name" value="SPOR-like_dom"/>
</dbReference>
<keyword evidence="2" id="KW-0812">Transmembrane</keyword>
<dbReference type="PROSITE" id="PS51724">
    <property type="entry name" value="SPOR"/>
    <property type="match status" value="1"/>
</dbReference>
<dbReference type="Proteomes" id="UP001597380">
    <property type="component" value="Unassembled WGS sequence"/>
</dbReference>
<comment type="caution">
    <text evidence="4">The sequence shown here is derived from an EMBL/GenBank/DDBJ whole genome shotgun (WGS) entry which is preliminary data.</text>
</comment>
<evidence type="ECO:0000259" key="3">
    <source>
        <dbReference type="PROSITE" id="PS51724"/>
    </source>
</evidence>
<dbReference type="PANTHER" id="PTHR34183:SF1">
    <property type="entry name" value="ENDOLYTIC PEPTIDOGLYCAN TRANSGLYCOSYLASE RLPA"/>
    <property type="match status" value="1"/>
</dbReference>
<gene>
    <name evidence="4" type="ORF">ACFSJ3_11985</name>
</gene>
<name>A0ABW4XP06_9GAMM</name>
<keyword evidence="2" id="KW-1133">Transmembrane helix</keyword>
<keyword evidence="5" id="KW-1185">Reference proteome</keyword>
<evidence type="ECO:0000256" key="1">
    <source>
        <dbReference type="SAM" id="MobiDB-lite"/>
    </source>
</evidence>
<feature type="compositionally biased region" description="Basic residues" evidence="1">
    <location>
        <begin position="8"/>
        <end position="25"/>
    </location>
</feature>
<dbReference type="Pfam" id="PF05036">
    <property type="entry name" value="SPOR"/>
    <property type="match status" value="1"/>
</dbReference>
<evidence type="ECO:0000256" key="2">
    <source>
        <dbReference type="SAM" id="Phobius"/>
    </source>
</evidence>
<dbReference type="Gene3D" id="3.30.70.1070">
    <property type="entry name" value="Sporulation related repeat"/>
    <property type="match status" value="1"/>
</dbReference>
<feature type="domain" description="SPOR" evidence="3">
    <location>
        <begin position="117"/>
        <end position="196"/>
    </location>
</feature>
<dbReference type="InterPro" id="IPR036680">
    <property type="entry name" value="SPOR-like_sf"/>
</dbReference>
<sequence>MPKDYAHRSKPKPRRSPATKGRASKKPTPPAKKPPYLAMLIAAALISAFGYLLMQLDGSAERQPAEVVAEPKPKPQPKPVTRPKQNDDPLPPKPQEDWQYIDELENKEVVVDLPPPEESQGPYQMQCASFRSQSQADAMKAKIAFQGKEAMVRRSEGKSGTWYKVVMGPYERKRQAEKDRHVLARIGIRTCKIWKWQG</sequence>
<dbReference type="SUPFAM" id="SSF110997">
    <property type="entry name" value="Sporulation related repeat"/>
    <property type="match status" value="1"/>
</dbReference>
<dbReference type="RefSeq" id="WP_345338900.1">
    <property type="nucleotide sequence ID" value="NZ_BAABLI010000008.1"/>
</dbReference>
<evidence type="ECO:0000313" key="5">
    <source>
        <dbReference type="Proteomes" id="UP001597380"/>
    </source>
</evidence>